<dbReference type="Gene3D" id="3.40.190.10">
    <property type="entry name" value="Periplasmic binding protein-like II"/>
    <property type="match status" value="1"/>
</dbReference>
<dbReference type="Proteomes" id="UP000216300">
    <property type="component" value="Unassembled WGS sequence"/>
</dbReference>
<feature type="region of interest" description="Disordered" evidence="5">
    <location>
        <begin position="29"/>
        <end position="57"/>
    </location>
</feature>
<protein>
    <recommendedName>
        <fullName evidence="9">Extracellular solute-binding protein</fullName>
    </recommendedName>
</protein>
<dbReference type="PANTHER" id="PTHR43649">
    <property type="entry name" value="ARABINOSE-BINDING PROTEIN-RELATED"/>
    <property type="match status" value="1"/>
</dbReference>
<evidence type="ECO:0008006" key="9">
    <source>
        <dbReference type="Google" id="ProtNLM"/>
    </source>
</evidence>
<evidence type="ECO:0000256" key="4">
    <source>
        <dbReference type="ARBA" id="ARBA00022729"/>
    </source>
</evidence>
<dbReference type="AlphaFoldDB" id="A0A255EIK6"/>
<accession>A0A255EIK6</accession>
<dbReference type="PROSITE" id="PS51318">
    <property type="entry name" value="TAT"/>
    <property type="match status" value="1"/>
</dbReference>
<comment type="caution">
    <text evidence="7">The sequence shown here is derived from an EMBL/GenBank/DDBJ whole genome shotgun (WGS) entry which is preliminary data.</text>
</comment>
<proteinExistence type="inferred from homology"/>
<dbReference type="SUPFAM" id="SSF53850">
    <property type="entry name" value="Periplasmic binding protein-like II"/>
    <property type="match status" value="1"/>
</dbReference>
<keyword evidence="8" id="KW-1185">Reference proteome</keyword>
<dbReference type="GO" id="GO:0030313">
    <property type="term" value="C:cell envelope"/>
    <property type="evidence" value="ECO:0007669"/>
    <property type="project" value="UniProtKB-SubCell"/>
</dbReference>
<dbReference type="InterPro" id="IPR050490">
    <property type="entry name" value="Bact_solute-bd_prot1"/>
</dbReference>
<dbReference type="EMBL" id="NMVJ01000006">
    <property type="protein sequence ID" value="OYN90811.1"/>
    <property type="molecule type" value="Genomic_DNA"/>
</dbReference>
<dbReference type="InterPro" id="IPR006311">
    <property type="entry name" value="TAT_signal"/>
</dbReference>
<evidence type="ECO:0000256" key="3">
    <source>
        <dbReference type="ARBA" id="ARBA00022448"/>
    </source>
</evidence>
<gene>
    <name evidence="7" type="ORF">CGZ91_04730</name>
</gene>
<evidence type="ECO:0000256" key="2">
    <source>
        <dbReference type="ARBA" id="ARBA00008520"/>
    </source>
</evidence>
<feature type="chain" id="PRO_5039650104" description="Extracellular solute-binding protein" evidence="6">
    <location>
        <begin position="31"/>
        <end position="553"/>
    </location>
</feature>
<comment type="similarity">
    <text evidence="2">Belongs to the bacterial solute-binding protein 1 family.</text>
</comment>
<evidence type="ECO:0000256" key="6">
    <source>
        <dbReference type="SAM" id="SignalP"/>
    </source>
</evidence>
<dbReference type="PROSITE" id="PS51257">
    <property type="entry name" value="PROKAR_LIPOPROTEIN"/>
    <property type="match status" value="1"/>
</dbReference>
<feature type="compositionally biased region" description="Gly residues" evidence="5">
    <location>
        <begin position="38"/>
        <end position="49"/>
    </location>
</feature>
<feature type="signal peptide" evidence="6">
    <location>
        <begin position="1"/>
        <end position="30"/>
    </location>
</feature>
<evidence type="ECO:0000256" key="5">
    <source>
        <dbReference type="SAM" id="MobiDB-lite"/>
    </source>
</evidence>
<dbReference type="PANTHER" id="PTHR43649:SF31">
    <property type="entry name" value="SN-GLYCEROL-3-PHOSPHATE-BINDING PERIPLASMIC PROTEIN UGPB"/>
    <property type="match status" value="1"/>
</dbReference>
<sequence>MGKGANMTYTFGRRSLLGGGLALGAGAALSACSSDDGGSPGGGSGGGGPAEADSIRPAYIPFDGPEPDLVGDGETGVPNAFLTYPDPPPSTGSVPVGITRDVELMLQVPAVNIPRDKNPWWQKMEEDLGAKFNLNGVDSTQYTAKFQTTVAGGQVPEVTQIVTVPQLPQLLESRFTDLTPYLSGDNIAKYPSLAAHPSAAWDMCIINGKIWGITNPRIVAGTVAMTRGDILESKGIDIMPEISDGEDFLSLCREVTDRNAGVFAIGQIPQNWTMTMILESLGAANGWVAEGDRWTSAYETPEYAQALEILTGMYAEGLYHPNTYSDLSSTGVWFDAGVTVFFAQNFATWAGRSSSAKFPVGAVQMPQWDGGGKAAKHLGVPGYGAPVGLAKTDDEARIDELLKFADYLASPFGTREFLTVNYGVDGHNYTLEDGRVNRIADTAEELISGPAYFGAAGSVSLHVPGKPDATETLFNYCQEHIPNGVKDPSQGMFSETAVSDGAAANKRLNDVMGEIIQGRRQMTEWEAAVEEWKSDAGEQIGRELAEQAALAEG</sequence>
<evidence type="ECO:0000313" key="8">
    <source>
        <dbReference type="Proteomes" id="UP000216300"/>
    </source>
</evidence>
<organism evidence="7 8">
    <name type="scientific">Parenemella sanctibonifatiensis</name>
    <dbReference type="NCBI Taxonomy" id="2016505"/>
    <lineage>
        <taxon>Bacteria</taxon>
        <taxon>Bacillati</taxon>
        <taxon>Actinomycetota</taxon>
        <taxon>Actinomycetes</taxon>
        <taxon>Propionibacteriales</taxon>
        <taxon>Propionibacteriaceae</taxon>
        <taxon>Parenemella</taxon>
    </lineage>
</organism>
<dbReference type="Pfam" id="PF13416">
    <property type="entry name" value="SBP_bac_8"/>
    <property type="match status" value="1"/>
</dbReference>
<dbReference type="OrthoDB" id="3714110at2"/>
<keyword evidence="3" id="KW-0813">Transport</keyword>
<comment type="subcellular location">
    <subcellularLocation>
        <location evidence="1">Cell envelope</location>
    </subcellularLocation>
</comment>
<evidence type="ECO:0000313" key="7">
    <source>
        <dbReference type="EMBL" id="OYN90811.1"/>
    </source>
</evidence>
<reference evidence="7 8" key="1">
    <citation type="submission" date="2017-07" db="EMBL/GenBank/DDBJ databases">
        <title>Draft whole genome sequences of clinical Proprionibacteriaceae strains.</title>
        <authorList>
            <person name="Bernier A.-M."/>
            <person name="Bernard K."/>
            <person name="Domingo M.-C."/>
        </authorList>
    </citation>
    <scope>NUCLEOTIDE SEQUENCE [LARGE SCALE GENOMIC DNA]</scope>
    <source>
        <strain evidence="7 8">NML 150081</strain>
    </source>
</reference>
<evidence type="ECO:0000256" key="1">
    <source>
        <dbReference type="ARBA" id="ARBA00004196"/>
    </source>
</evidence>
<name>A0A255EIK6_9ACTN</name>
<keyword evidence="4 6" id="KW-0732">Signal</keyword>
<dbReference type="InterPro" id="IPR006059">
    <property type="entry name" value="SBP"/>
</dbReference>